<sequence>MHKIFGTTPIRVSSIKYRFCHSVDPVTYDSFDIKGGRSLERWCRLILLVDHLMLIIALPTGVVVAVARVVVPPARVVVVGVGRMTHLDRIKNTELFASPTAEVIESHKVMEIGNGISSSIVPRAIPPTMVAYISPVESESLGNEMH</sequence>
<accession>A0A9D3W8I2</accession>
<keyword evidence="1" id="KW-0472">Membrane</keyword>
<comment type="caution">
    <text evidence="2">The sequence shown here is derived from an EMBL/GenBank/DDBJ whole genome shotgun (WGS) entry which is preliminary data.</text>
</comment>
<organism evidence="2 3">
    <name type="scientific">Gossypium stocksii</name>
    <dbReference type="NCBI Taxonomy" id="47602"/>
    <lineage>
        <taxon>Eukaryota</taxon>
        <taxon>Viridiplantae</taxon>
        <taxon>Streptophyta</taxon>
        <taxon>Embryophyta</taxon>
        <taxon>Tracheophyta</taxon>
        <taxon>Spermatophyta</taxon>
        <taxon>Magnoliopsida</taxon>
        <taxon>eudicotyledons</taxon>
        <taxon>Gunneridae</taxon>
        <taxon>Pentapetalae</taxon>
        <taxon>rosids</taxon>
        <taxon>malvids</taxon>
        <taxon>Malvales</taxon>
        <taxon>Malvaceae</taxon>
        <taxon>Malvoideae</taxon>
        <taxon>Gossypium</taxon>
    </lineage>
</organism>
<dbReference type="EMBL" id="JAIQCV010000003">
    <property type="protein sequence ID" value="KAH1113725.1"/>
    <property type="molecule type" value="Genomic_DNA"/>
</dbReference>
<evidence type="ECO:0000313" key="3">
    <source>
        <dbReference type="Proteomes" id="UP000828251"/>
    </source>
</evidence>
<keyword evidence="1" id="KW-0812">Transmembrane</keyword>
<protein>
    <submittedName>
        <fullName evidence="2">Uncharacterized protein</fullName>
    </submittedName>
</protein>
<proteinExistence type="predicted"/>
<evidence type="ECO:0000313" key="2">
    <source>
        <dbReference type="EMBL" id="KAH1113725.1"/>
    </source>
</evidence>
<dbReference type="AlphaFoldDB" id="A0A9D3W8I2"/>
<evidence type="ECO:0000256" key="1">
    <source>
        <dbReference type="SAM" id="Phobius"/>
    </source>
</evidence>
<name>A0A9D3W8I2_9ROSI</name>
<gene>
    <name evidence="2" type="ORF">J1N35_007103</name>
</gene>
<feature type="transmembrane region" description="Helical" evidence="1">
    <location>
        <begin position="45"/>
        <end position="67"/>
    </location>
</feature>
<dbReference type="Proteomes" id="UP000828251">
    <property type="component" value="Unassembled WGS sequence"/>
</dbReference>
<keyword evidence="1" id="KW-1133">Transmembrane helix</keyword>
<reference evidence="2 3" key="1">
    <citation type="journal article" date="2021" name="Plant Biotechnol. J.">
        <title>Multi-omics assisted identification of the key and species-specific regulatory components of drought-tolerant mechanisms in Gossypium stocksii.</title>
        <authorList>
            <person name="Yu D."/>
            <person name="Ke L."/>
            <person name="Zhang D."/>
            <person name="Wu Y."/>
            <person name="Sun Y."/>
            <person name="Mei J."/>
            <person name="Sun J."/>
            <person name="Sun Y."/>
        </authorList>
    </citation>
    <scope>NUCLEOTIDE SEQUENCE [LARGE SCALE GENOMIC DNA]</scope>
    <source>
        <strain evidence="3">cv. E1</strain>
        <tissue evidence="2">Leaf</tissue>
    </source>
</reference>
<keyword evidence="3" id="KW-1185">Reference proteome</keyword>